<dbReference type="GO" id="GO:0051537">
    <property type="term" value="F:2 iron, 2 sulfur cluster binding"/>
    <property type="evidence" value="ECO:0007669"/>
    <property type="project" value="UniProtKB-KW"/>
</dbReference>
<dbReference type="InterPro" id="IPR006058">
    <property type="entry name" value="2Fe2S_fd_BS"/>
</dbReference>
<dbReference type="RefSeq" id="WP_116701633.1">
    <property type="nucleotide sequence ID" value="NZ_QUWV01000004.1"/>
</dbReference>
<evidence type="ECO:0000313" key="7">
    <source>
        <dbReference type="EMBL" id="RFD21409.1"/>
    </source>
</evidence>
<reference evidence="7 8" key="1">
    <citation type="submission" date="2018-08" db="EMBL/GenBank/DDBJ databases">
        <title>Komagataeibacter sp. AV 382.</title>
        <authorList>
            <person name="Skraban J."/>
            <person name="Trcek J."/>
        </authorList>
    </citation>
    <scope>NUCLEOTIDE SEQUENCE [LARGE SCALE GENOMIC DNA]</scope>
    <source>
        <strain evidence="7 8">AV 382</strain>
    </source>
</reference>
<evidence type="ECO:0000259" key="6">
    <source>
        <dbReference type="PROSITE" id="PS51085"/>
    </source>
</evidence>
<dbReference type="InterPro" id="IPR036010">
    <property type="entry name" value="2Fe-2S_ferredoxin-like_sf"/>
</dbReference>
<dbReference type="SUPFAM" id="SSF54292">
    <property type="entry name" value="2Fe-2S ferredoxin-like"/>
    <property type="match status" value="1"/>
</dbReference>
<proteinExistence type="predicted"/>
<dbReference type="GO" id="GO:0046872">
    <property type="term" value="F:metal ion binding"/>
    <property type="evidence" value="ECO:0007669"/>
    <property type="project" value="UniProtKB-KW"/>
</dbReference>
<evidence type="ECO:0000256" key="4">
    <source>
        <dbReference type="ARBA" id="ARBA00023004"/>
    </source>
</evidence>
<feature type="domain" description="2Fe-2S ferredoxin-type" evidence="6">
    <location>
        <begin position="9"/>
        <end position="90"/>
    </location>
</feature>
<dbReference type="PANTHER" id="PTHR44379:SF7">
    <property type="entry name" value="XANTHINE DEHYDROGENASE SUBUNIT E-RELATED"/>
    <property type="match status" value="1"/>
</dbReference>
<dbReference type="InterPro" id="IPR012675">
    <property type="entry name" value="Beta-grasp_dom_sf"/>
</dbReference>
<dbReference type="InterPro" id="IPR036884">
    <property type="entry name" value="2Fe-2S-bd_dom_sf"/>
</dbReference>
<dbReference type="Pfam" id="PF01799">
    <property type="entry name" value="Fer2_2"/>
    <property type="match status" value="1"/>
</dbReference>
<keyword evidence="1" id="KW-0001">2Fe-2S</keyword>
<dbReference type="SUPFAM" id="SSF47741">
    <property type="entry name" value="CO dehydrogenase ISP C-domain like"/>
    <property type="match status" value="1"/>
</dbReference>
<dbReference type="Gene3D" id="1.10.150.120">
    <property type="entry name" value="[2Fe-2S]-binding domain"/>
    <property type="match status" value="1"/>
</dbReference>
<accession>A0A371Z4N2</accession>
<evidence type="ECO:0000313" key="8">
    <source>
        <dbReference type="Proteomes" id="UP000262371"/>
    </source>
</evidence>
<dbReference type="EMBL" id="QUWV01000004">
    <property type="protein sequence ID" value="RFD21409.1"/>
    <property type="molecule type" value="Genomic_DNA"/>
</dbReference>
<dbReference type="InterPro" id="IPR001041">
    <property type="entry name" value="2Fe-2S_ferredoxin-type"/>
</dbReference>
<organism evidence="7 8">
    <name type="scientific">Komagataeibacter melaceti</name>
    <dbReference type="NCBI Taxonomy" id="2766577"/>
    <lineage>
        <taxon>Bacteria</taxon>
        <taxon>Pseudomonadati</taxon>
        <taxon>Pseudomonadota</taxon>
        <taxon>Alphaproteobacteria</taxon>
        <taxon>Acetobacterales</taxon>
        <taxon>Acetobacteraceae</taxon>
        <taxon>Komagataeibacter</taxon>
    </lineage>
</organism>
<evidence type="ECO:0000256" key="1">
    <source>
        <dbReference type="ARBA" id="ARBA00022714"/>
    </source>
</evidence>
<evidence type="ECO:0000256" key="3">
    <source>
        <dbReference type="ARBA" id="ARBA00023002"/>
    </source>
</evidence>
<evidence type="ECO:0000256" key="5">
    <source>
        <dbReference type="ARBA" id="ARBA00023014"/>
    </source>
</evidence>
<dbReference type="Proteomes" id="UP000262371">
    <property type="component" value="Unassembled WGS sequence"/>
</dbReference>
<protein>
    <submittedName>
        <fullName evidence="7">(2Fe-2S)-binding protein</fullName>
    </submittedName>
</protein>
<keyword evidence="8" id="KW-1185">Reference proteome</keyword>
<dbReference type="InterPro" id="IPR051452">
    <property type="entry name" value="Diverse_Oxidoreductases"/>
</dbReference>
<dbReference type="InterPro" id="IPR002888">
    <property type="entry name" value="2Fe-2S-bd"/>
</dbReference>
<keyword evidence="3" id="KW-0560">Oxidoreductase</keyword>
<dbReference type="Gene3D" id="3.10.20.30">
    <property type="match status" value="1"/>
</dbReference>
<sequence length="173" mass="17991">MEDGMRRDMTATMEVNGRACPVAPLSPTLGAAPTLLDVLREQVGDMSVKPGCRVGRCGGCMVLLDGQAINACLLPAYRAAGRSVITAAGIEMLPEGAIVREELVQGNAFQCGYCAPGFVIAITALMRETGGHVGRAQIRAAMSGNLCRCTGYASIERAVLRIARRVAAIPAGG</sequence>
<dbReference type="PROSITE" id="PS51085">
    <property type="entry name" value="2FE2S_FER_2"/>
    <property type="match status" value="1"/>
</dbReference>
<dbReference type="PANTHER" id="PTHR44379">
    <property type="entry name" value="OXIDOREDUCTASE WITH IRON-SULFUR SUBUNIT"/>
    <property type="match status" value="1"/>
</dbReference>
<gene>
    <name evidence="7" type="ORF">DY926_00775</name>
</gene>
<name>A0A371Z4N2_9PROT</name>
<dbReference type="GO" id="GO:0016491">
    <property type="term" value="F:oxidoreductase activity"/>
    <property type="evidence" value="ECO:0007669"/>
    <property type="project" value="UniProtKB-KW"/>
</dbReference>
<keyword evidence="5" id="KW-0411">Iron-sulfur</keyword>
<evidence type="ECO:0000256" key="2">
    <source>
        <dbReference type="ARBA" id="ARBA00022723"/>
    </source>
</evidence>
<dbReference type="PROSITE" id="PS00197">
    <property type="entry name" value="2FE2S_FER_1"/>
    <property type="match status" value="1"/>
</dbReference>
<dbReference type="OrthoDB" id="7375656at2"/>
<keyword evidence="2" id="KW-0479">Metal-binding</keyword>
<comment type="caution">
    <text evidence="7">The sequence shown here is derived from an EMBL/GenBank/DDBJ whole genome shotgun (WGS) entry which is preliminary data.</text>
</comment>
<dbReference type="AlphaFoldDB" id="A0A371Z4N2"/>
<keyword evidence="4" id="KW-0408">Iron</keyword>